<evidence type="ECO:0000256" key="5">
    <source>
        <dbReference type="ARBA" id="ARBA00022641"/>
    </source>
</evidence>
<comment type="PTM">
    <text evidence="9">Sulfation is important for activity and for the binding to a putative membrane receptor.</text>
</comment>
<keyword evidence="11" id="KW-1185">Reference proteome</keyword>
<dbReference type="GO" id="GO:0030154">
    <property type="term" value="P:cell differentiation"/>
    <property type="evidence" value="ECO:0007669"/>
    <property type="project" value="UniProtKB-UniRule"/>
</dbReference>
<comment type="function">
    <text evidence="9">Promotes plant cell differentiation, organogenesis and somatic embryogenesis as well as cell proliferation.</text>
</comment>
<dbReference type="GO" id="GO:0008083">
    <property type="term" value="F:growth factor activity"/>
    <property type="evidence" value="ECO:0007669"/>
    <property type="project" value="UniProtKB-UniRule"/>
</dbReference>
<sequence length="83" mass="9957">MVLNYYVNFYFFLYLSLCPPLRLEQLDVGEKEVEVNENAIPQSSDMEELIGSEECYMKDEECTSRRMMVEAHLDYIYTQHHKH</sequence>
<keyword evidence="4 9" id="KW-0964">Secreted</keyword>
<dbReference type="GO" id="GO:0005576">
    <property type="term" value="C:extracellular region"/>
    <property type="evidence" value="ECO:0007669"/>
    <property type="project" value="UniProtKB-SubCell"/>
</dbReference>
<dbReference type="PANTHER" id="PTHR33285">
    <property type="entry name" value="PHYTOSULFOKINES 3"/>
    <property type="match status" value="1"/>
</dbReference>
<evidence type="ECO:0000313" key="10">
    <source>
        <dbReference type="EMBL" id="RZB72654.1"/>
    </source>
</evidence>
<dbReference type="GO" id="GO:0008283">
    <property type="term" value="P:cell population proliferation"/>
    <property type="evidence" value="ECO:0007669"/>
    <property type="project" value="UniProtKB-UniRule"/>
</dbReference>
<evidence type="ECO:0000256" key="9">
    <source>
        <dbReference type="RuleBase" id="RU368031"/>
    </source>
</evidence>
<evidence type="ECO:0000313" key="11">
    <source>
        <dbReference type="Proteomes" id="UP000289340"/>
    </source>
</evidence>
<evidence type="ECO:0000256" key="4">
    <source>
        <dbReference type="ARBA" id="ARBA00022525"/>
    </source>
</evidence>
<reference evidence="10 11" key="1">
    <citation type="submission" date="2018-09" db="EMBL/GenBank/DDBJ databases">
        <title>A high-quality reference genome of wild soybean provides a powerful tool to mine soybean genomes.</title>
        <authorList>
            <person name="Xie M."/>
            <person name="Chung C.Y.L."/>
            <person name="Li M.-W."/>
            <person name="Wong F.-L."/>
            <person name="Chan T.-F."/>
            <person name="Lam H.-M."/>
        </authorList>
    </citation>
    <scope>NUCLEOTIDE SEQUENCE [LARGE SCALE GENOMIC DNA]</scope>
    <source>
        <strain evidence="11">cv. W05</strain>
        <tissue evidence="10">Hypocotyl of etiolated seedlings</tissue>
    </source>
</reference>
<evidence type="ECO:0000256" key="3">
    <source>
        <dbReference type="ARBA" id="ARBA00022473"/>
    </source>
</evidence>
<dbReference type="Pfam" id="PF06404">
    <property type="entry name" value="PSK"/>
    <property type="match status" value="1"/>
</dbReference>
<dbReference type="PANTHER" id="PTHR33285:SF33">
    <property type="entry name" value="PHYTOSULFOKINE"/>
    <property type="match status" value="1"/>
</dbReference>
<organism evidence="10 11">
    <name type="scientific">Glycine soja</name>
    <name type="common">Wild soybean</name>
    <dbReference type="NCBI Taxonomy" id="3848"/>
    <lineage>
        <taxon>Eukaryota</taxon>
        <taxon>Viridiplantae</taxon>
        <taxon>Streptophyta</taxon>
        <taxon>Embryophyta</taxon>
        <taxon>Tracheophyta</taxon>
        <taxon>Spermatophyta</taxon>
        <taxon>Magnoliopsida</taxon>
        <taxon>eudicotyledons</taxon>
        <taxon>Gunneridae</taxon>
        <taxon>Pentapetalae</taxon>
        <taxon>rosids</taxon>
        <taxon>fabids</taxon>
        <taxon>Fabales</taxon>
        <taxon>Fabaceae</taxon>
        <taxon>Papilionoideae</taxon>
        <taxon>50 kb inversion clade</taxon>
        <taxon>NPAAA clade</taxon>
        <taxon>indigoferoid/millettioid clade</taxon>
        <taxon>Phaseoleae</taxon>
        <taxon>Glycine</taxon>
        <taxon>Glycine subgen. Soja</taxon>
    </lineage>
</organism>
<protein>
    <recommendedName>
        <fullName evidence="9">Phytosulfokine</fullName>
    </recommendedName>
    <component>
        <recommendedName>
            <fullName evidence="9">Phytosulfokine-alpha</fullName>
            <shortName evidence="9">PSK-alpha</shortName>
            <shortName evidence="9">Phytosulfokine-a</shortName>
        </recommendedName>
    </component>
    <component>
        <recommendedName>
            <fullName evidence="9">Phytosulfokine-beta</fullName>
            <shortName evidence="9">PSK-beta</shortName>
            <shortName evidence="9">Phytosulfokine-b</shortName>
        </recommendedName>
    </component>
</protein>
<evidence type="ECO:0000256" key="8">
    <source>
        <dbReference type="ARBA" id="ARBA00023030"/>
    </source>
</evidence>
<dbReference type="Proteomes" id="UP000289340">
    <property type="component" value="Chromosome 13"/>
</dbReference>
<evidence type="ECO:0000256" key="7">
    <source>
        <dbReference type="ARBA" id="ARBA00022782"/>
    </source>
</evidence>
<evidence type="ECO:0000256" key="6">
    <source>
        <dbReference type="ARBA" id="ARBA00022729"/>
    </source>
</evidence>
<keyword evidence="8 9" id="KW-0339">Growth factor</keyword>
<gene>
    <name evidence="10" type="ORF">D0Y65_036759</name>
</gene>
<keyword evidence="6 9" id="KW-0732">Signal</keyword>
<comment type="subcellular location">
    <subcellularLocation>
        <location evidence="1 9">Secreted</location>
    </subcellularLocation>
</comment>
<comment type="PTM">
    <text evidence="9">PSK-alpha is produced by endopeptidase digestion. PSK-beta is produced from PSK-alpha by exopeptidase digestion.</text>
</comment>
<evidence type="ECO:0000256" key="1">
    <source>
        <dbReference type="ARBA" id="ARBA00004613"/>
    </source>
</evidence>
<comment type="caution">
    <text evidence="10">The sequence shown here is derived from an EMBL/GenBank/DDBJ whole genome shotgun (WGS) entry which is preliminary data.</text>
</comment>
<dbReference type="InterPro" id="IPR009438">
    <property type="entry name" value="Phytosulfokine"/>
</dbReference>
<keyword evidence="5 9" id="KW-0765">Sulfation</keyword>
<evidence type="ECO:0000256" key="2">
    <source>
        <dbReference type="ARBA" id="ARBA00010781"/>
    </source>
</evidence>
<accession>A0A445HG32</accession>
<proteinExistence type="inferred from homology"/>
<comment type="similarity">
    <text evidence="2 9">Belongs to the phytosulfokine family.</text>
</comment>
<dbReference type="AlphaFoldDB" id="A0A445HG32"/>
<keyword evidence="7 9" id="KW-0221">Differentiation</keyword>
<name>A0A445HG32_GLYSO</name>
<dbReference type="EMBL" id="QZWG01000013">
    <property type="protein sequence ID" value="RZB72654.1"/>
    <property type="molecule type" value="Genomic_DNA"/>
</dbReference>
<keyword evidence="3 9" id="KW-0217">Developmental protein</keyword>